<dbReference type="Proteomes" id="UP001142489">
    <property type="component" value="Unassembled WGS sequence"/>
</dbReference>
<evidence type="ECO:0000256" key="1">
    <source>
        <dbReference type="ARBA" id="ARBA00029457"/>
    </source>
</evidence>
<evidence type="ECO:0000256" key="2">
    <source>
        <dbReference type="SAM" id="Phobius"/>
    </source>
</evidence>
<comment type="similarity">
    <text evidence="1">Belongs to the C19orf12 family.</text>
</comment>
<keyword evidence="4" id="KW-1185">Reference proteome</keyword>
<protein>
    <submittedName>
        <fullName evidence="3">Uncharacterized protein</fullName>
    </submittedName>
</protein>
<sequence length="172" mass="18471">MIFRDGQPVALQVLLISESLWPNPTRYSLAKMLLTLQEMMELLCLVAEARKMTAAFERSGYGALMAGAGAFAGSIMGGLLGIAVGGALGGAVGASIFRGNYKPVRQIIMGLSYGMQQLLYHKVSPIIRRQDQTDMASITALVMTDGNIQSQLVGVLAKFLTKEVGVKIRYGK</sequence>
<keyword evidence="2" id="KW-0472">Membrane</keyword>
<dbReference type="PANTHER" id="PTHR31493:SF1">
    <property type="entry name" value="PROTEIN C19ORF12"/>
    <property type="match status" value="1"/>
</dbReference>
<feature type="transmembrane region" description="Helical" evidence="2">
    <location>
        <begin position="71"/>
        <end position="97"/>
    </location>
</feature>
<organism evidence="3 4">
    <name type="scientific">Phrynocephalus forsythii</name>
    <dbReference type="NCBI Taxonomy" id="171643"/>
    <lineage>
        <taxon>Eukaryota</taxon>
        <taxon>Metazoa</taxon>
        <taxon>Chordata</taxon>
        <taxon>Craniata</taxon>
        <taxon>Vertebrata</taxon>
        <taxon>Euteleostomi</taxon>
        <taxon>Lepidosauria</taxon>
        <taxon>Squamata</taxon>
        <taxon>Bifurcata</taxon>
        <taxon>Unidentata</taxon>
        <taxon>Episquamata</taxon>
        <taxon>Toxicofera</taxon>
        <taxon>Iguania</taxon>
        <taxon>Acrodonta</taxon>
        <taxon>Agamidae</taxon>
        <taxon>Agaminae</taxon>
        <taxon>Phrynocephalus</taxon>
    </lineage>
</organism>
<dbReference type="AlphaFoldDB" id="A0A9Q0XGB0"/>
<dbReference type="PANTHER" id="PTHR31493">
    <property type="entry name" value="NAZO FAMILY MEMBER"/>
    <property type="match status" value="1"/>
</dbReference>
<dbReference type="EMBL" id="JAPFRF010000013">
    <property type="protein sequence ID" value="KAJ7311903.1"/>
    <property type="molecule type" value="Genomic_DNA"/>
</dbReference>
<gene>
    <name evidence="3" type="ORF">JRQ81_006221</name>
</gene>
<dbReference type="InterPro" id="IPR033369">
    <property type="entry name" value="C19orf12"/>
</dbReference>
<name>A0A9Q0XGB0_9SAUR</name>
<reference evidence="3" key="1">
    <citation type="journal article" date="2023" name="DNA Res.">
        <title>Chromosome-level genome assembly of Phrynocephalus forsythii using third-generation DNA sequencing and Hi-C analysis.</title>
        <authorList>
            <person name="Qi Y."/>
            <person name="Zhao W."/>
            <person name="Zhao Y."/>
            <person name="Niu C."/>
            <person name="Cao S."/>
            <person name="Zhang Y."/>
        </authorList>
    </citation>
    <scope>NUCLEOTIDE SEQUENCE</scope>
    <source>
        <tissue evidence="3">Muscle</tissue>
    </source>
</reference>
<evidence type="ECO:0000313" key="4">
    <source>
        <dbReference type="Proteomes" id="UP001142489"/>
    </source>
</evidence>
<comment type="caution">
    <text evidence="3">The sequence shown here is derived from an EMBL/GenBank/DDBJ whole genome shotgun (WGS) entry which is preliminary data.</text>
</comment>
<proteinExistence type="inferred from homology"/>
<keyword evidence="2" id="KW-0812">Transmembrane</keyword>
<accession>A0A9Q0XGB0</accession>
<evidence type="ECO:0000313" key="3">
    <source>
        <dbReference type="EMBL" id="KAJ7311903.1"/>
    </source>
</evidence>
<keyword evidence="2" id="KW-1133">Transmembrane helix</keyword>
<dbReference type="Pfam" id="PF20721">
    <property type="entry name" value="C19orf12"/>
    <property type="match status" value="1"/>
</dbReference>